<accession>A0A816DRZ1</accession>
<dbReference type="AlphaFoldDB" id="A0A816DRZ1"/>
<reference evidence="1" key="1">
    <citation type="submission" date="2021-02" db="EMBL/GenBank/DDBJ databases">
        <authorList>
            <person name="Nowell W R."/>
        </authorList>
    </citation>
    <scope>NUCLEOTIDE SEQUENCE</scope>
</reference>
<proteinExistence type="predicted"/>
<sequence length="328" mass="38476">MAQTKTTAFEDLSSEIHISVFEYLNVNELLDSFYNLNVYFNRLLTDYHLLLHCSLINDLNNLDIILSAICLEQLRSLKCYDYDLIRTVNPNQFVTLRSLTVFKYATNVGITSIIDFIFRIPQLKFCQIKNSAQCSGRVTVTPVNYDNKNDKLVSTIEYFEMESKSCLSFAYLYSNILRYTPSIRYFSGFVTSSRTHSKIQHDPIANLNDLSTLILTITSIEFEQLYLLAQSTQNVEHVRLDCVTAVHDRSFLNNASWLQFLSSWKHLRYLYIYTRTKYNVNYNEFQTIRQTFPLIPYVIDQFRRPKFTVSRSSRGRAAFLVNYKEHLQ</sequence>
<dbReference type="Proteomes" id="UP000663828">
    <property type="component" value="Unassembled WGS sequence"/>
</dbReference>
<evidence type="ECO:0000313" key="1">
    <source>
        <dbReference type="EMBL" id="CAF1640689.1"/>
    </source>
</evidence>
<organism evidence="1 2">
    <name type="scientific">Adineta ricciae</name>
    <name type="common">Rotifer</name>
    <dbReference type="NCBI Taxonomy" id="249248"/>
    <lineage>
        <taxon>Eukaryota</taxon>
        <taxon>Metazoa</taxon>
        <taxon>Spiralia</taxon>
        <taxon>Gnathifera</taxon>
        <taxon>Rotifera</taxon>
        <taxon>Eurotatoria</taxon>
        <taxon>Bdelloidea</taxon>
        <taxon>Adinetida</taxon>
        <taxon>Adinetidae</taxon>
        <taxon>Adineta</taxon>
    </lineage>
</organism>
<protein>
    <recommendedName>
        <fullName evidence="3">F-box domain-containing protein</fullName>
    </recommendedName>
</protein>
<name>A0A816DRZ1_ADIRI</name>
<evidence type="ECO:0000313" key="2">
    <source>
        <dbReference type="Proteomes" id="UP000663828"/>
    </source>
</evidence>
<evidence type="ECO:0008006" key="3">
    <source>
        <dbReference type="Google" id="ProtNLM"/>
    </source>
</evidence>
<dbReference type="EMBL" id="CAJNOR010009060">
    <property type="protein sequence ID" value="CAF1640689.1"/>
    <property type="molecule type" value="Genomic_DNA"/>
</dbReference>
<keyword evidence="2" id="KW-1185">Reference proteome</keyword>
<comment type="caution">
    <text evidence="1">The sequence shown here is derived from an EMBL/GenBank/DDBJ whole genome shotgun (WGS) entry which is preliminary data.</text>
</comment>
<gene>
    <name evidence="1" type="ORF">XAT740_LOCUS53262</name>
</gene>